<comment type="caution">
    <text evidence="3">The sequence shown here is derived from an EMBL/GenBank/DDBJ whole genome shotgun (WGS) entry which is preliminary data.</text>
</comment>
<feature type="compositionally biased region" description="Basic and acidic residues" evidence="1">
    <location>
        <begin position="441"/>
        <end position="453"/>
    </location>
</feature>
<dbReference type="AlphaFoldDB" id="A0A9N9FRU2"/>
<reference evidence="3" key="1">
    <citation type="submission" date="2021-06" db="EMBL/GenBank/DDBJ databases">
        <authorList>
            <person name="Kallberg Y."/>
            <person name="Tangrot J."/>
            <person name="Rosling A."/>
        </authorList>
    </citation>
    <scope>NUCLEOTIDE SEQUENCE</scope>
    <source>
        <strain evidence="3">FL966</strain>
    </source>
</reference>
<accession>A0A9N9FRU2</accession>
<evidence type="ECO:0000259" key="2">
    <source>
        <dbReference type="PROSITE" id="PS50181"/>
    </source>
</evidence>
<dbReference type="PROSITE" id="PS50181">
    <property type="entry name" value="FBOX"/>
    <property type="match status" value="1"/>
</dbReference>
<feature type="domain" description="F-box" evidence="2">
    <location>
        <begin position="1"/>
        <end position="51"/>
    </location>
</feature>
<gene>
    <name evidence="3" type="ORF">CPELLU_LOCUS4796</name>
</gene>
<organism evidence="3 4">
    <name type="scientific">Cetraspora pellucida</name>
    <dbReference type="NCBI Taxonomy" id="1433469"/>
    <lineage>
        <taxon>Eukaryota</taxon>
        <taxon>Fungi</taxon>
        <taxon>Fungi incertae sedis</taxon>
        <taxon>Mucoromycota</taxon>
        <taxon>Glomeromycotina</taxon>
        <taxon>Glomeromycetes</taxon>
        <taxon>Diversisporales</taxon>
        <taxon>Gigasporaceae</taxon>
        <taxon>Cetraspora</taxon>
    </lineage>
</organism>
<name>A0A9N9FRU2_9GLOM</name>
<sequence>MNKLPFETIFRIFDFLDNKSMLYFALSCSFYKRRFDEYIFPQVKRDVWVRHTVNYSIYPQELKATTIYLPKTKKAKRSFVEFSGDQLPCDGCIKKKRHGWCDFKKRCEHCILDGIKCVCTSKSIRKPLSRDGKENYYCVSPYNRGEKLIAVRKWEVGTRQCDKCNFYKKCGQMPVFSECNIPSCNLYFKDEKELEEQKQFNDFELYQMIQPKQPKQPDFNIPNKNDFSQVEVIFDMEDIRINKPPLLDNSFSELRRLLTDMNNEMLLNNLANNDFWDYAIKQKLLNGNYAINWNSLSSNYKMMTHLYKEALYYRKMMEQVPDDPQMDFEYTKKLQDTNELLPFVSRDTIVKTLNKVKETFNLMYQTFRSATDLRRAKELYILWNTNIDRTFIDDNFFQYKTKTSQYLAMLFAEWINHNVESGTNIDLLNDIPESIVGSRRRREDDSSNDDQQRPKRCPRTN</sequence>
<evidence type="ECO:0000313" key="4">
    <source>
        <dbReference type="Proteomes" id="UP000789759"/>
    </source>
</evidence>
<evidence type="ECO:0000313" key="3">
    <source>
        <dbReference type="EMBL" id="CAG8551951.1"/>
    </source>
</evidence>
<dbReference type="Proteomes" id="UP000789759">
    <property type="component" value="Unassembled WGS sequence"/>
</dbReference>
<proteinExistence type="predicted"/>
<keyword evidence="4" id="KW-1185">Reference proteome</keyword>
<dbReference type="EMBL" id="CAJVQA010002584">
    <property type="protein sequence ID" value="CAG8551951.1"/>
    <property type="molecule type" value="Genomic_DNA"/>
</dbReference>
<dbReference type="InterPro" id="IPR001810">
    <property type="entry name" value="F-box_dom"/>
</dbReference>
<evidence type="ECO:0000256" key="1">
    <source>
        <dbReference type="SAM" id="MobiDB-lite"/>
    </source>
</evidence>
<feature type="region of interest" description="Disordered" evidence="1">
    <location>
        <begin position="438"/>
        <end position="461"/>
    </location>
</feature>
<protein>
    <submittedName>
        <fullName evidence="3">12952_t:CDS:1</fullName>
    </submittedName>
</protein>